<dbReference type="PROSITE" id="PS51898">
    <property type="entry name" value="TYR_RECOMBINASE"/>
    <property type="match status" value="1"/>
</dbReference>
<evidence type="ECO:0000259" key="8">
    <source>
        <dbReference type="PROSITE" id="PS51900"/>
    </source>
</evidence>
<dbReference type="Pfam" id="PF14659">
    <property type="entry name" value="Phage_int_SAM_3"/>
    <property type="match status" value="1"/>
</dbReference>
<dbReference type="InterPro" id="IPR002104">
    <property type="entry name" value="Integrase_catalytic"/>
</dbReference>
<sequence>MSDITRRCGCRDEEGRQYTAGRKCPKLKDPRHGSWGYRVSAGTMADPKPGAPGHRKRRYLTGSGFDRKKDAEEALDKALRAYRGQGEKFFDRTTVSDYMGDWLGRLERDGDHKPSTLRMYRSYAERHIMPDLGEKRLIKVTRNDVAVFIDGLRAKHLMDPKLGVPVKGPDGKPKPLGAVTIRRVVATLSSALGDAKKRGLIEANPAEDQELPTAAKKPLTVWEKHDAARFLDGVAGHRLGALYRLVIFTGLRRGEVCGLKWEDIDLVAGRLTVRRNRVQVGPDVVEGEPKTEKGNRVVMLDPSLVTLLAGWANRQDAERKAWGEAYTETGRVFTYEDGRDLRPEYVSKLLDTVIAGLKPLPRLRFHDLRHQFASILNDLGEDIVTISKLMGHANTAITSDLYTHAFEDKARRVSVAASSWLAPAEEPA</sequence>
<dbReference type="InterPro" id="IPR004107">
    <property type="entry name" value="Integrase_SAM-like_N"/>
</dbReference>
<dbReference type="PROSITE" id="PS51900">
    <property type="entry name" value="CB"/>
    <property type="match status" value="1"/>
</dbReference>
<evidence type="ECO:0000256" key="3">
    <source>
        <dbReference type="ARBA" id="ARBA00023125"/>
    </source>
</evidence>
<evidence type="ECO:0000313" key="10">
    <source>
        <dbReference type="Proteomes" id="UP001304769"/>
    </source>
</evidence>
<evidence type="ECO:0000256" key="6">
    <source>
        <dbReference type="SAM" id="MobiDB-lite"/>
    </source>
</evidence>
<dbReference type="InterPro" id="IPR013762">
    <property type="entry name" value="Integrase-like_cat_sf"/>
</dbReference>
<dbReference type="InterPro" id="IPR010998">
    <property type="entry name" value="Integrase_recombinase_N"/>
</dbReference>
<name>A0ABU5T1Q9_9MICC</name>
<dbReference type="EMBL" id="JAYGGQ010000001">
    <property type="protein sequence ID" value="MEA5453594.1"/>
    <property type="molecule type" value="Genomic_DNA"/>
</dbReference>
<dbReference type="Gene3D" id="1.10.150.130">
    <property type="match status" value="1"/>
</dbReference>
<dbReference type="PANTHER" id="PTHR30349:SF41">
    <property type="entry name" value="INTEGRASE_RECOMBINASE PROTEIN MJ0367-RELATED"/>
    <property type="match status" value="1"/>
</dbReference>
<evidence type="ECO:0000256" key="1">
    <source>
        <dbReference type="ARBA" id="ARBA00008857"/>
    </source>
</evidence>
<evidence type="ECO:0000256" key="2">
    <source>
        <dbReference type="ARBA" id="ARBA00022908"/>
    </source>
</evidence>
<accession>A0ABU5T1Q9</accession>
<proteinExistence type="inferred from homology"/>
<keyword evidence="10" id="KW-1185">Reference proteome</keyword>
<dbReference type="InterPro" id="IPR011010">
    <property type="entry name" value="DNA_brk_join_enz"/>
</dbReference>
<organism evidence="9 10">
    <name type="scientific">Sinomonas terricola</name>
    <dbReference type="NCBI Taxonomy" id="3110330"/>
    <lineage>
        <taxon>Bacteria</taxon>
        <taxon>Bacillati</taxon>
        <taxon>Actinomycetota</taxon>
        <taxon>Actinomycetes</taxon>
        <taxon>Micrococcales</taxon>
        <taxon>Micrococcaceae</taxon>
        <taxon>Sinomonas</taxon>
    </lineage>
</organism>
<evidence type="ECO:0000313" key="9">
    <source>
        <dbReference type="EMBL" id="MEA5453594.1"/>
    </source>
</evidence>
<keyword evidence="2" id="KW-0229">DNA integration</keyword>
<comment type="caution">
    <text evidence="9">The sequence shown here is derived from an EMBL/GenBank/DDBJ whole genome shotgun (WGS) entry which is preliminary data.</text>
</comment>
<evidence type="ECO:0000256" key="5">
    <source>
        <dbReference type="PROSITE-ProRule" id="PRU01248"/>
    </source>
</evidence>
<comment type="similarity">
    <text evidence="1">Belongs to the 'phage' integrase family.</text>
</comment>
<feature type="domain" description="Core-binding (CB)" evidence="8">
    <location>
        <begin position="93"/>
        <end position="196"/>
    </location>
</feature>
<dbReference type="Pfam" id="PF00589">
    <property type="entry name" value="Phage_integrase"/>
    <property type="match status" value="1"/>
</dbReference>
<dbReference type="PANTHER" id="PTHR30349">
    <property type="entry name" value="PHAGE INTEGRASE-RELATED"/>
    <property type="match status" value="1"/>
</dbReference>
<reference evidence="9 10" key="1">
    <citation type="submission" date="2023-12" db="EMBL/GenBank/DDBJ databases">
        <title>Sinomonas terricola sp. nov, isolated from litchi orchard soil in Guangdong, PR China.</title>
        <authorList>
            <person name="Jiaxin W."/>
            <person name="Yang Z."/>
            <person name="Honghui Z."/>
        </authorList>
    </citation>
    <scope>NUCLEOTIDE SEQUENCE [LARGE SCALE GENOMIC DNA]</scope>
    <source>
        <strain evidence="9 10">JGH33</strain>
    </source>
</reference>
<dbReference type="CDD" id="cd01189">
    <property type="entry name" value="INT_ICEBs1_C_like"/>
    <property type="match status" value="1"/>
</dbReference>
<evidence type="ECO:0000259" key="7">
    <source>
        <dbReference type="PROSITE" id="PS51898"/>
    </source>
</evidence>
<feature type="region of interest" description="Disordered" evidence="6">
    <location>
        <begin position="38"/>
        <end position="57"/>
    </location>
</feature>
<keyword evidence="3 5" id="KW-0238">DNA-binding</keyword>
<keyword evidence="4" id="KW-0233">DNA recombination</keyword>
<dbReference type="RefSeq" id="WP_323277347.1">
    <property type="nucleotide sequence ID" value="NZ_JAYGGQ010000001.1"/>
</dbReference>
<protein>
    <submittedName>
        <fullName evidence="9">Tyrosine-type recombinase/integrase</fullName>
    </submittedName>
</protein>
<dbReference type="SUPFAM" id="SSF56349">
    <property type="entry name" value="DNA breaking-rejoining enzymes"/>
    <property type="match status" value="1"/>
</dbReference>
<gene>
    <name evidence="9" type="ORF">SPF06_02555</name>
</gene>
<evidence type="ECO:0000256" key="4">
    <source>
        <dbReference type="ARBA" id="ARBA00023172"/>
    </source>
</evidence>
<dbReference type="InterPro" id="IPR044068">
    <property type="entry name" value="CB"/>
</dbReference>
<dbReference type="Gene3D" id="1.10.443.10">
    <property type="entry name" value="Intergrase catalytic core"/>
    <property type="match status" value="1"/>
</dbReference>
<feature type="domain" description="Tyr recombinase" evidence="7">
    <location>
        <begin position="216"/>
        <end position="417"/>
    </location>
</feature>
<dbReference type="Proteomes" id="UP001304769">
    <property type="component" value="Unassembled WGS sequence"/>
</dbReference>
<dbReference type="InterPro" id="IPR050090">
    <property type="entry name" value="Tyrosine_recombinase_XerCD"/>
</dbReference>